<evidence type="ECO:0000256" key="1">
    <source>
        <dbReference type="ARBA" id="ARBA00004141"/>
    </source>
</evidence>
<evidence type="ECO:0000313" key="6">
    <source>
        <dbReference type="EMBL" id="EER11389.1"/>
    </source>
</evidence>
<dbReference type="AlphaFoldDB" id="C5KVV3"/>
<evidence type="ECO:0000313" key="7">
    <source>
        <dbReference type="Proteomes" id="UP000007800"/>
    </source>
</evidence>
<evidence type="ECO:0000256" key="2">
    <source>
        <dbReference type="ARBA" id="ARBA00009310"/>
    </source>
</evidence>
<dbReference type="Proteomes" id="UP000007800">
    <property type="component" value="Unassembled WGS sequence"/>
</dbReference>
<keyword evidence="4" id="KW-1133">Transmembrane helix</keyword>
<dbReference type="InterPro" id="IPR008429">
    <property type="entry name" value="CLPTM1"/>
</dbReference>
<comment type="similarity">
    <text evidence="2">Belongs to the CLPTM1 family.</text>
</comment>
<dbReference type="RefSeq" id="XP_002779594.1">
    <property type="nucleotide sequence ID" value="XM_002779548.1"/>
</dbReference>
<proteinExistence type="inferred from homology"/>
<keyword evidence="3" id="KW-0812">Transmembrane</keyword>
<organism evidence="7">
    <name type="scientific">Perkinsus marinus (strain ATCC 50983 / TXsc)</name>
    <dbReference type="NCBI Taxonomy" id="423536"/>
    <lineage>
        <taxon>Eukaryota</taxon>
        <taxon>Sar</taxon>
        <taxon>Alveolata</taxon>
        <taxon>Perkinsozoa</taxon>
        <taxon>Perkinsea</taxon>
        <taxon>Perkinsida</taxon>
        <taxon>Perkinsidae</taxon>
        <taxon>Perkinsus</taxon>
    </lineage>
</organism>
<evidence type="ECO:0000256" key="3">
    <source>
        <dbReference type="ARBA" id="ARBA00022692"/>
    </source>
</evidence>
<comment type="subcellular location">
    <subcellularLocation>
        <location evidence="1">Membrane</location>
        <topology evidence="1">Multi-pass membrane protein</topology>
    </subcellularLocation>
</comment>
<feature type="non-terminal residue" evidence="6">
    <location>
        <position position="1"/>
    </location>
</feature>
<name>C5KVV3_PERM5</name>
<keyword evidence="7" id="KW-1185">Reference proteome</keyword>
<protein>
    <submittedName>
        <fullName evidence="6">Uncharacterized protein</fullName>
    </submittedName>
</protein>
<reference evidence="6 7" key="1">
    <citation type="submission" date="2008-07" db="EMBL/GenBank/DDBJ databases">
        <authorList>
            <person name="El-Sayed N."/>
            <person name="Caler E."/>
            <person name="Inman J."/>
            <person name="Amedeo P."/>
            <person name="Hass B."/>
            <person name="Wortman J."/>
        </authorList>
    </citation>
    <scope>NUCLEOTIDE SEQUENCE [LARGE SCALE GENOMIC DNA]</scope>
    <source>
        <strain evidence="7">ATCC 50983 / TXsc</strain>
    </source>
</reference>
<dbReference type="InParanoid" id="C5KVV3"/>
<dbReference type="OrthoDB" id="378564at2759"/>
<accession>C5KVV3</accession>
<dbReference type="GO" id="GO:0016020">
    <property type="term" value="C:membrane"/>
    <property type="evidence" value="ECO:0007669"/>
    <property type="project" value="UniProtKB-SubCell"/>
</dbReference>
<dbReference type="GO" id="GO:0012505">
    <property type="term" value="C:endomembrane system"/>
    <property type="evidence" value="ECO:0007669"/>
    <property type="project" value="TreeGrafter"/>
</dbReference>
<evidence type="ECO:0000256" key="4">
    <source>
        <dbReference type="ARBA" id="ARBA00022989"/>
    </source>
</evidence>
<dbReference type="GeneID" id="9046725"/>
<gene>
    <name evidence="6" type="ORF">Pmar_PMAR003834</name>
</gene>
<keyword evidence="5" id="KW-0472">Membrane</keyword>
<dbReference type="PANTHER" id="PTHR21347">
    <property type="entry name" value="CLEFT LIP AND PALATE ASSOCIATED TRANSMEMBRANE PROTEIN-RELATED"/>
    <property type="match status" value="1"/>
</dbReference>
<sequence>LAACSEVFGFVVMTPQVFLNYRLKSVEHLPWRALSYQACNTFIDDVFTLVIRMPEIHKFSVFRDDIVFIICCYQRWIYSGRRNQEEDAPSREKSE</sequence>
<evidence type="ECO:0000256" key="5">
    <source>
        <dbReference type="ARBA" id="ARBA00023136"/>
    </source>
</evidence>
<dbReference type="PANTHER" id="PTHR21347:SF0">
    <property type="entry name" value="LIPID SCRAMBLASE CLPTM1L"/>
    <property type="match status" value="1"/>
</dbReference>
<dbReference type="EMBL" id="GG676735">
    <property type="protein sequence ID" value="EER11389.1"/>
    <property type="molecule type" value="Genomic_DNA"/>
</dbReference>